<dbReference type="Gramene" id="KQK20455">
    <property type="protein sequence ID" value="KQK20455"/>
    <property type="gene ID" value="BRADI_1g54605v3"/>
</dbReference>
<dbReference type="Proteomes" id="UP000008810">
    <property type="component" value="Chromosome 1"/>
</dbReference>
<reference evidence="2" key="3">
    <citation type="submission" date="2018-08" db="UniProtKB">
        <authorList>
            <consortium name="EnsemblPlants"/>
        </authorList>
    </citation>
    <scope>IDENTIFICATION</scope>
    <source>
        <strain evidence="2">cv. Bd21</strain>
    </source>
</reference>
<dbReference type="InParanoid" id="A0A0Q3HC33"/>
<name>A0A0Q3HC33_BRADI</name>
<proteinExistence type="predicted"/>
<evidence type="ECO:0000313" key="1">
    <source>
        <dbReference type="EMBL" id="KQK20455.1"/>
    </source>
</evidence>
<reference evidence="1 2" key="1">
    <citation type="journal article" date="2010" name="Nature">
        <title>Genome sequencing and analysis of the model grass Brachypodium distachyon.</title>
        <authorList>
            <consortium name="International Brachypodium Initiative"/>
        </authorList>
    </citation>
    <scope>NUCLEOTIDE SEQUENCE [LARGE SCALE GENOMIC DNA]</scope>
    <source>
        <strain evidence="1 2">Bd21</strain>
    </source>
</reference>
<gene>
    <name evidence="1" type="ORF">BRADI_1g54605v3</name>
</gene>
<accession>A0A0Q3HC33</accession>
<dbReference type="EnsemblPlants" id="KQK20455">
    <property type="protein sequence ID" value="KQK20455"/>
    <property type="gene ID" value="BRADI_1g54605v3"/>
</dbReference>
<reference evidence="1" key="2">
    <citation type="submission" date="2017-06" db="EMBL/GenBank/DDBJ databases">
        <title>WGS assembly of Brachypodium distachyon.</title>
        <authorList>
            <consortium name="The International Brachypodium Initiative"/>
            <person name="Lucas S."/>
            <person name="Harmon-Smith M."/>
            <person name="Lail K."/>
            <person name="Tice H."/>
            <person name="Grimwood J."/>
            <person name="Bruce D."/>
            <person name="Barry K."/>
            <person name="Shu S."/>
            <person name="Lindquist E."/>
            <person name="Wang M."/>
            <person name="Pitluck S."/>
            <person name="Vogel J.P."/>
            <person name="Garvin D.F."/>
            <person name="Mockler T.C."/>
            <person name="Schmutz J."/>
            <person name="Rokhsar D."/>
            <person name="Bevan M.W."/>
        </authorList>
    </citation>
    <scope>NUCLEOTIDE SEQUENCE</scope>
    <source>
        <strain evidence="1">Bd21</strain>
    </source>
</reference>
<evidence type="ECO:0000313" key="3">
    <source>
        <dbReference type="Proteomes" id="UP000008810"/>
    </source>
</evidence>
<evidence type="ECO:0000313" key="2">
    <source>
        <dbReference type="EnsemblPlants" id="KQK20455"/>
    </source>
</evidence>
<dbReference type="AlphaFoldDB" id="A0A0Q3HC33"/>
<sequence length="138" mass="15547">MVDEAEDDGGMRKDSIASFDLDTEDWTPALLLGPQGGRLPNWEKVNRIELGELRACLVSLRRSYCIAARIRHAGCMHGGCEPALHPRVWRCCTDALHAGWQRPASGRRLDLRTNRQNWKRISAGDGIPEWGLSSNRIR</sequence>
<dbReference type="EMBL" id="CM000880">
    <property type="protein sequence ID" value="KQK20455.1"/>
    <property type="molecule type" value="Genomic_DNA"/>
</dbReference>
<organism evidence="1">
    <name type="scientific">Brachypodium distachyon</name>
    <name type="common">Purple false brome</name>
    <name type="synonym">Trachynia distachya</name>
    <dbReference type="NCBI Taxonomy" id="15368"/>
    <lineage>
        <taxon>Eukaryota</taxon>
        <taxon>Viridiplantae</taxon>
        <taxon>Streptophyta</taxon>
        <taxon>Embryophyta</taxon>
        <taxon>Tracheophyta</taxon>
        <taxon>Spermatophyta</taxon>
        <taxon>Magnoliopsida</taxon>
        <taxon>Liliopsida</taxon>
        <taxon>Poales</taxon>
        <taxon>Poaceae</taxon>
        <taxon>BOP clade</taxon>
        <taxon>Pooideae</taxon>
        <taxon>Stipodae</taxon>
        <taxon>Brachypodieae</taxon>
        <taxon>Brachypodium</taxon>
    </lineage>
</organism>
<keyword evidence="3" id="KW-1185">Reference proteome</keyword>
<protein>
    <submittedName>
        <fullName evidence="1 2">Uncharacterized protein</fullName>
    </submittedName>
</protein>